<accession>A0A0P0X7W7</accession>
<name>A0A0P0X7W7_ORYSJ</name>
<gene>
    <name evidence="1" type="ordered locus">Os07g0575733</name>
    <name evidence="1" type="ORF">OSNPB_070575733</name>
</gene>
<dbReference type="Gramene" id="Os07t0575733-00">
    <property type="protein sequence ID" value="Os07t0575733-00"/>
    <property type="gene ID" value="Os07g0575733"/>
</dbReference>
<dbReference type="EMBL" id="AP014963">
    <property type="protein sequence ID" value="BAT02288.1"/>
    <property type="molecule type" value="Genomic_DNA"/>
</dbReference>
<evidence type="ECO:0000313" key="2">
    <source>
        <dbReference type="Proteomes" id="UP000059680"/>
    </source>
</evidence>
<sequence length="143" mass="15916">MANTNVVEKDLAARSGSGDGWNAWPFIWMDPLVSMRRPLAVTVAAPSRVRLAPEKPSYANCRPPLPPVAAAQRSAAARRSRSRVKQWKGSRSMVFASLRRGAASLFACRFDCLNSISEFLNSKSIWRGFLSLFAGRKFWEPTD</sequence>
<reference evidence="2" key="1">
    <citation type="journal article" date="2005" name="Nature">
        <title>The map-based sequence of the rice genome.</title>
        <authorList>
            <consortium name="International rice genome sequencing project (IRGSP)"/>
            <person name="Matsumoto T."/>
            <person name="Wu J."/>
            <person name="Kanamori H."/>
            <person name="Katayose Y."/>
            <person name="Fujisawa M."/>
            <person name="Namiki N."/>
            <person name="Mizuno H."/>
            <person name="Yamamoto K."/>
            <person name="Antonio B.A."/>
            <person name="Baba T."/>
            <person name="Sakata K."/>
            <person name="Nagamura Y."/>
            <person name="Aoki H."/>
            <person name="Arikawa K."/>
            <person name="Arita K."/>
            <person name="Bito T."/>
            <person name="Chiden Y."/>
            <person name="Fujitsuka N."/>
            <person name="Fukunaka R."/>
            <person name="Hamada M."/>
            <person name="Harada C."/>
            <person name="Hayashi A."/>
            <person name="Hijishita S."/>
            <person name="Honda M."/>
            <person name="Hosokawa S."/>
            <person name="Ichikawa Y."/>
            <person name="Idonuma A."/>
            <person name="Iijima M."/>
            <person name="Ikeda M."/>
            <person name="Ikeno M."/>
            <person name="Ito K."/>
            <person name="Ito S."/>
            <person name="Ito T."/>
            <person name="Ito Y."/>
            <person name="Ito Y."/>
            <person name="Iwabuchi A."/>
            <person name="Kamiya K."/>
            <person name="Karasawa W."/>
            <person name="Kurita K."/>
            <person name="Katagiri S."/>
            <person name="Kikuta A."/>
            <person name="Kobayashi H."/>
            <person name="Kobayashi N."/>
            <person name="Machita K."/>
            <person name="Maehara T."/>
            <person name="Masukawa M."/>
            <person name="Mizubayashi T."/>
            <person name="Mukai Y."/>
            <person name="Nagasaki H."/>
            <person name="Nagata Y."/>
            <person name="Naito S."/>
            <person name="Nakashima M."/>
            <person name="Nakama Y."/>
            <person name="Nakamichi Y."/>
            <person name="Nakamura M."/>
            <person name="Meguro A."/>
            <person name="Negishi M."/>
            <person name="Ohta I."/>
            <person name="Ohta T."/>
            <person name="Okamoto M."/>
            <person name="Ono N."/>
            <person name="Saji S."/>
            <person name="Sakaguchi M."/>
            <person name="Sakai K."/>
            <person name="Shibata M."/>
            <person name="Shimokawa T."/>
            <person name="Song J."/>
            <person name="Takazaki Y."/>
            <person name="Terasawa K."/>
            <person name="Tsugane M."/>
            <person name="Tsuji K."/>
            <person name="Ueda S."/>
            <person name="Waki K."/>
            <person name="Yamagata H."/>
            <person name="Yamamoto M."/>
            <person name="Yamamoto S."/>
            <person name="Yamane H."/>
            <person name="Yoshiki S."/>
            <person name="Yoshihara R."/>
            <person name="Yukawa K."/>
            <person name="Zhong H."/>
            <person name="Yano M."/>
            <person name="Yuan Q."/>
            <person name="Ouyang S."/>
            <person name="Liu J."/>
            <person name="Jones K.M."/>
            <person name="Gansberger K."/>
            <person name="Moffat K."/>
            <person name="Hill J."/>
            <person name="Bera J."/>
            <person name="Fadrosh D."/>
            <person name="Jin S."/>
            <person name="Johri S."/>
            <person name="Kim M."/>
            <person name="Overton L."/>
            <person name="Reardon M."/>
            <person name="Tsitrin T."/>
            <person name="Vuong H."/>
            <person name="Weaver B."/>
            <person name="Ciecko A."/>
            <person name="Tallon L."/>
            <person name="Jackson J."/>
            <person name="Pai G."/>
            <person name="Aken S.V."/>
            <person name="Utterback T."/>
            <person name="Reidmuller S."/>
            <person name="Feldblyum T."/>
            <person name="Hsiao J."/>
            <person name="Zismann V."/>
            <person name="Iobst S."/>
            <person name="de Vazeille A.R."/>
            <person name="Buell C.R."/>
            <person name="Ying K."/>
            <person name="Li Y."/>
            <person name="Lu T."/>
            <person name="Huang Y."/>
            <person name="Zhao Q."/>
            <person name="Feng Q."/>
            <person name="Zhang L."/>
            <person name="Zhu J."/>
            <person name="Weng Q."/>
            <person name="Mu J."/>
            <person name="Lu Y."/>
            <person name="Fan D."/>
            <person name="Liu Y."/>
            <person name="Guan J."/>
            <person name="Zhang Y."/>
            <person name="Yu S."/>
            <person name="Liu X."/>
            <person name="Zhang Y."/>
            <person name="Hong G."/>
            <person name="Han B."/>
            <person name="Choisne N."/>
            <person name="Demange N."/>
            <person name="Orjeda G."/>
            <person name="Samain S."/>
            <person name="Cattolico L."/>
            <person name="Pelletier E."/>
            <person name="Couloux A."/>
            <person name="Segurens B."/>
            <person name="Wincker P."/>
            <person name="D'Hont A."/>
            <person name="Scarpelli C."/>
            <person name="Weissenbach J."/>
            <person name="Salanoubat M."/>
            <person name="Quetier F."/>
            <person name="Yu Y."/>
            <person name="Kim H.R."/>
            <person name="Rambo T."/>
            <person name="Currie J."/>
            <person name="Collura K."/>
            <person name="Luo M."/>
            <person name="Yang T."/>
            <person name="Ammiraju J.S.S."/>
            <person name="Engler F."/>
            <person name="Soderlund C."/>
            <person name="Wing R.A."/>
            <person name="Palmer L.E."/>
            <person name="de la Bastide M."/>
            <person name="Spiegel L."/>
            <person name="Nascimento L."/>
            <person name="Zutavern T."/>
            <person name="O'Shaughnessy A."/>
            <person name="Dike S."/>
            <person name="Dedhia N."/>
            <person name="Preston R."/>
            <person name="Balija V."/>
            <person name="McCombie W.R."/>
            <person name="Chow T."/>
            <person name="Chen H."/>
            <person name="Chung M."/>
            <person name="Chen C."/>
            <person name="Shaw J."/>
            <person name="Wu H."/>
            <person name="Hsiao K."/>
            <person name="Chao Y."/>
            <person name="Chu M."/>
            <person name="Cheng C."/>
            <person name="Hour A."/>
            <person name="Lee P."/>
            <person name="Lin S."/>
            <person name="Lin Y."/>
            <person name="Liou J."/>
            <person name="Liu S."/>
            <person name="Hsing Y."/>
            <person name="Raghuvanshi S."/>
            <person name="Mohanty A."/>
            <person name="Bharti A.K."/>
            <person name="Gaur A."/>
            <person name="Gupta V."/>
            <person name="Kumar D."/>
            <person name="Ravi V."/>
            <person name="Vij S."/>
            <person name="Kapur A."/>
            <person name="Khurana P."/>
            <person name="Khurana P."/>
            <person name="Khurana J.P."/>
            <person name="Tyagi A.K."/>
            <person name="Gaikwad K."/>
            <person name="Singh A."/>
            <person name="Dalal V."/>
            <person name="Srivastava S."/>
            <person name="Dixit A."/>
            <person name="Pal A.K."/>
            <person name="Ghazi I.A."/>
            <person name="Yadav M."/>
            <person name="Pandit A."/>
            <person name="Bhargava A."/>
            <person name="Sureshbabu K."/>
            <person name="Batra K."/>
            <person name="Sharma T.R."/>
            <person name="Mohapatra T."/>
            <person name="Singh N.K."/>
            <person name="Messing J."/>
            <person name="Nelson A.B."/>
            <person name="Fuks G."/>
            <person name="Kavchok S."/>
            <person name="Keizer G."/>
            <person name="Linton E."/>
            <person name="Llaca V."/>
            <person name="Song R."/>
            <person name="Tanyolac B."/>
            <person name="Young S."/>
            <person name="Ho-Il K."/>
            <person name="Hahn J.H."/>
            <person name="Sangsakoo G."/>
            <person name="Vanavichit A."/>
            <person name="de Mattos Luiz.A.T."/>
            <person name="Zimmer P.D."/>
            <person name="Malone G."/>
            <person name="Dellagostin O."/>
            <person name="de Oliveira A.C."/>
            <person name="Bevan M."/>
            <person name="Bancroft I."/>
            <person name="Minx P."/>
            <person name="Cordum H."/>
            <person name="Wilson R."/>
            <person name="Cheng Z."/>
            <person name="Jin W."/>
            <person name="Jiang J."/>
            <person name="Leong S.A."/>
            <person name="Iwama H."/>
            <person name="Gojobori T."/>
            <person name="Itoh T."/>
            <person name="Niimura Y."/>
            <person name="Fujii Y."/>
            <person name="Habara T."/>
            <person name="Sakai H."/>
            <person name="Sato Y."/>
            <person name="Wilson G."/>
            <person name="Kumar K."/>
            <person name="McCouch S."/>
            <person name="Juretic N."/>
            <person name="Hoen D."/>
            <person name="Wright S."/>
            <person name="Bruskiewich R."/>
            <person name="Bureau T."/>
            <person name="Miyao A."/>
            <person name="Hirochika H."/>
            <person name="Nishikawa T."/>
            <person name="Kadowaki K."/>
            <person name="Sugiura M."/>
            <person name="Burr B."/>
            <person name="Sasaki T."/>
        </authorList>
    </citation>
    <scope>NUCLEOTIDE SEQUENCE [LARGE SCALE GENOMIC DNA]</scope>
    <source>
        <strain evidence="2">cv. Nipponbare</strain>
    </source>
</reference>
<dbReference type="AlphaFoldDB" id="A0A0P0X7W7"/>
<dbReference type="InParanoid" id="A0A0P0X7W7"/>
<dbReference type="OMA" id="GRKFWEP"/>
<organism evidence="1 2">
    <name type="scientific">Oryza sativa subsp. japonica</name>
    <name type="common">Rice</name>
    <dbReference type="NCBI Taxonomy" id="39947"/>
    <lineage>
        <taxon>Eukaryota</taxon>
        <taxon>Viridiplantae</taxon>
        <taxon>Streptophyta</taxon>
        <taxon>Embryophyta</taxon>
        <taxon>Tracheophyta</taxon>
        <taxon>Spermatophyta</taxon>
        <taxon>Magnoliopsida</taxon>
        <taxon>Liliopsida</taxon>
        <taxon>Poales</taxon>
        <taxon>Poaceae</taxon>
        <taxon>BOP clade</taxon>
        <taxon>Oryzoideae</taxon>
        <taxon>Oryzeae</taxon>
        <taxon>Oryzinae</taxon>
        <taxon>Oryza</taxon>
        <taxon>Oryza sativa</taxon>
    </lineage>
</organism>
<protein>
    <submittedName>
        <fullName evidence="1">Os07g0575733 protein</fullName>
    </submittedName>
</protein>
<dbReference type="Proteomes" id="UP000059680">
    <property type="component" value="Chromosome 7"/>
</dbReference>
<keyword evidence="2" id="KW-1185">Reference proteome</keyword>
<evidence type="ECO:0000313" key="1">
    <source>
        <dbReference type="EMBL" id="BAT02288.1"/>
    </source>
</evidence>
<dbReference type="PaxDb" id="39947-A0A0P0X7W7"/>
<reference evidence="1 2" key="3">
    <citation type="journal article" date="2013" name="Rice">
        <title>Improvement of the Oryza sativa Nipponbare reference genome using next generation sequence and optical map data.</title>
        <authorList>
            <person name="Kawahara Y."/>
            <person name="de la Bastide M."/>
            <person name="Hamilton J.P."/>
            <person name="Kanamori H."/>
            <person name="McCombie W.R."/>
            <person name="Ouyang S."/>
            <person name="Schwartz D.C."/>
            <person name="Tanaka T."/>
            <person name="Wu J."/>
            <person name="Zhou S."/>
            <person name="Childs K.L."/>
            <person name="Davidson R.M."/>
            <person name="Lin H."/>
            <person name="Quesada-Ocampo L."/>
            <person name="Vaillancourt B."/>
            <person name="Sakai H."/>
            <person name="Lee S.S."/>
            <person name="Kim J."/>
            <person name="Numa H."/>
            <person name="Itoh T."/>
            <person name="Buell C.R."/>
            <person name="Matsumoto T."/>
        </authorList>
    </citation>
    <scope>NUCLEOTIDE SEQUENCE [LARGE SCALE GENOMIC DNA]</scope>
    <source>
        <strain evidence="2">cv. Nipponbare</strain>
    </source>
</reference>
<proteinExistence type="predicted"/>
<reference evidence="1 2" key="2">
    <citation type="journal article" date="2013" name="Plant Cell Physiol.">
        <title>Rice Annotation Project Database (RAP-DB): an integrative and interactive database for rice genomics.</title>
        <authorList>
            <person name="Sakai H."/>
            <person name="Lee S.S."/>
            <person name="Tanaka T."/>
            <person name="Numa H."/>
            <person name="Kim J."/>
            <person name="Kawahara Y."/>
            <person name="Wakimoto H."/>
            <person name="Yang C.C."/>
            <person name="Iwamoto M."/>
            <person name="Abe T."/>
            <person name="Yamada Y."/>
            <person name="Muto A."/>
            <person name="Inokuchi H."/>
            <person name="Ikemura T."/>
            <person name="Matsumoto T."/>
            <person name="Sasaki T."/>
            <person name="Itoh T."/>
        </authorList>
    </citation>
    <scope>NUCLEOTIDE SEQUENCE [LARGE SCALE GENOMIC DNA]</scope>
    <source>
        <strain evidence="2">cv. Nipponbare</strain>
    </source>
</reference>